<dbReference type="InterPro" id="IPR050237">
    <property type="entry name" value="ATP-dep_AMP-bd_enzyme"/>
</dbReference>
<dbReference type="Pfam" id="PF00501">
    <property type="entry name" value="AMP-binding"/>
    <property type="match status" value="1"/>
</dbReference>
<dbReference type="Gene3D" id="3.30.300.30">
    <property type="match status" value="1"/>
</dbReference>
<dbReference type="RefSeq" id="WP_093449829.1">
    <property type="nucleotide sequence ID" value="NZ_FNZG01000002.1"/>
</dbReference>
<dbReference type="PANTHER" id="PTHR43767">
    <property type="entry name" value="LONG-CHAIN-FATTY-ACID--COA LIGASE"/>
    <property type="match status" value="1"/>
</dbReference>
<dbReference type="EMBL" id="FOLX01000001">
    <property type="protein sequence ID" value="SFC29518.1"/>
    <property type="molecule type" value="Genomic_DNA"/>
</dbReference>
<dbReference type="NCBIfam" id="NF006181">
    <property type="entry name" value="PRK08314.1"/>
    <property type="match status" value="1"/>
</dbReference>
<feature type="domain" description="AMP-binding enzyme C-terminal" evidence="2">
    <location>
        <begin position="473"/>
        <end position="548"/>
    </location>
</feature>
<dbReference type="Pfam" id="PF13193">
    <property type="entry name" value="AMP-binding_C"/>
    <property type="match status" value="1"/>
</dbReference>
<dbReference type="Proteomes" id="UP000231644">
    <property type="component" value="Unassembled WGS sequence"/>
</dbReference>
<evidence type="ECO:0000259" key="2">
    <source>
        <dbReference type="Pfam" id="PF13193"/>
    </source>
</evidence>
<dbReference type="InterPro" id="IPR025110">
    <property type="entry name" value="AMP-bd_C"/>
</dbReference>
<dbReference type="PROSITE" id="PS00455">
    <property type="entry name" value="AMP_BINDING"/>
    <property type="match status" value="1"/>
</dbReference>
<evidence type="ECO:0000313" key="4">
    <source>
        <dbReference type="Proteomes" id="UP000231644"/>
    </source>
</evidence>
<evidence type="ECO:0000259" key="1">
    <source>
        <dbReference type="Pfam" id="PF00501"/>
    </source>
</evidence>
<dbReference type="STRING" id="517719.SAMN05421762_0445"/>
<evidence type="ECO:0000313" key="3">
    <source>
        <dbReference type="EMBL" id="SFC29518.1"/>
    </source>
</evidence>
<protein>
    <submittedName>
        <fullName evidence="3">Fatty-acyl-CoA synthase</fullName>
    </submittedName>
</protein>
<gene>
    <name evidence="3" type="ORF">SAMN05421762_0445</name>
</gene>
<dbReference type="InterPro" id="IPR020845">
    <property type="entry name" value="AMP-binding_CS"/>
</dbReference>
<name>A0A1I1I5N7_9RHOB</name>
<dbReference type="AlphaFoldDB" id="A0A1I1I5N7"/>
<dbReference type="Gene3D" id="3.40.50.12780">
    <property type="entry name" value="N-terminal domain of ligase-like"/>
    <property type="match status" value="1"/>
</dbReference>
<feature type="domain" description="AMP-dependent synthetase/ligase" evidence="1">
    <location>
        <begin position="31"/>
        <end position="419"/>
    </location>
</feature>
<accession>A0A1I1I5N7</accession>
<reference evidence="3 4" key="1">
    <citation type="submission" date="2016-10" db="EMBL/GenBank/DDBJ databases">
        <authorList>
            <person name="de Groot N.N."/>
        </authorList>
    </citation>
    <scope>NUCLEOTIDE SEQUENCE [LARGE SCALE GENOMIC DNA]</scope>
    <source>
        <strain evidence="3 4">DSM 29619</strain>
    </source>
</reference>
<dbReference type="InterPro" id="IPR000873">
    <property type="entry name" value="AMP-dep_synth/lig_dom"/>
</dbReference>
<dbReference type="InterPro" id="IPR045851">
    <property type="entry name" value="AMP-bd_C_sf"/>
</dbReference>
<keyword evidence="4" id="KW-1185">Reference proteome</keyword>
<proteinExistence type="predicted"/>
<dbReference type="InterPro" id="IPR042099">
    <property type="entry name" value="ANL_N_sf"/>
</dbReference>
<dbReference type="PANTHER" id="PTHR43767:SF1">
    <property type="entry name" value="NONRIBOSOMAL PEPTIDE SYNTHASE PES1 (EUROFUNG)-RELATED"/>
    <property type="match status" value="1"/>
</dbReference>
<sequence length="566" mass="61461">MTTLHYQNWPHGLPHHLEVPAQSVAQNLIDTATRLPDKVALHYYGAQITYGQLLDQVERVAGWLQSRGVTRGDRVLLYLQNSPQWIIGYYAILRADAAVIPVNPMNREAELEHLATDTDARVAITGSELVDHIQPLIGSGHLDHILAGAYADMADPGSDIRLPEALATLSDTDVGGAGVGGAGVGGAGVTRWRDALTEAPAPGPHLAGSDDLAVIPYSSGTTGNPKGCTHRHRSVQATIQAYIHWSTFTEDETLLAVLPFFHVTGMQNSMNAPLAAGTSIVLMTRWDRDTAARLIERHRVTMFRSITTMVIDILNAPNFASYDLSSLTSMGGGGAAMPEAVADKLKQVTGLEFIEGYGLSEAMAATHINPPDAPKMQCLGIPIFDVDCRILDLETGAELGPNEAGEIVTHGPQIFDGYWRNQDATDAVFIEIEGKRFFRTGDIGYYDDGGYFFMTDRVKRMINASGFKVWPAEVEALMHRHPDIVEACVIGAPDPRRGETVKAYVVPRAGATPTEADVIAWCHDTMAAYKCPRSVVFVDTLPKSGSGKVMWKELAEREKDHAAQLT</sequence>
<dbReference type="OrthoDB" id="9803968at2"/>
<dbReference type="GO" id="GO:0016878">
    <property type="term" value="F:acid-thiol ligase activity"/>
    <property type="evidence" value="ECO:0007669"/>
    <property type="project" value="UniProtKB-ARBA"/>
</dbReference>
<organism evidence="3 4">
    <name type="scientific">Pseudooceanicola nitratireducens</name>
    <dbReference type="NCBI Taxonomy" id="517719"/>
    <lineage>
        <taxon>Bacteria</taxon>
        <taxon>Pseudomonadati</taxon>
        <taxon>Pseudomonadota</taxon>
        <taxon>Alphaproteobacteria</taxon>
        <taxon>Rhodobacterales</taxon>
        <taxon>Paracoccaceae</taxon>
        <taxon>Pseudooceanicola</taxon>
    </lineage>
</organism>
<dbReference type="SUPFAM" id="SSF56801">
    <property type="entry name" value="Acetyl-CoA synthetase-like"/>
    <property type="match status" value="1"/>
</dbReference>